<dbReference type="GO" id="GO:0003700">
    <property type="term" value="F:DNA-binding transcription factor activity"/>
    <property type="evidence" value="ECO:0007669"/>
    <property type="project" value="InterPro"/>
</dbReference>
<gene>
    <name evidence="2" type="ORF">SAMN04489712_11157</name>
</gene>
<accession>A0A1H6CSH7</accession>
<dbReference type="EMBL" id="FNVO01000011">
    <property type="protein sequence ID" value="SEG75565.1"/>
    <property type="molecule type" value="Genomic_DNA"/>
</dbReference>
<evidence type="ECO:0000259" key="1">
    <source>
        <dbReference type="SMART" id="SM00347"/>
    </source>
</evidence>
<dbReference type="InterPro" id="IPR036390">
    <property type="entry name" value="WH_DNA-bd_sf"/>
</dbReference>
<dbReference type="InterPro" id="IPR000835">
    <property type="entry name" value="HTH_MarR-typ"/>
</dbReference>
<dbReference type="GO" id="GO:0003677">
    <property type="term" value="F:DNA binding"/>
    <property type="evidence" value="ECO:0007669"/>
    <property type="project" value="UniProtKB-KW"/>
</dbReference>
<name>A0A1H6CSH7_9ACTN</name>
<protein>
    <submittedName>
        <fullName evidence="2">DNA-binding transcriptional regulator, MarR family</fullName>
    </submittedName>
</protein>
<dbReference type="SUPFAM" id="SSF46785">
    <property type="entry name" value="Winged helix' DNA-binding domain"/>
    <property type="match status" value="1"/>
</dbReference>
<dbReference type="SMART" id="SM00347">
    <property type="entry name" value="HTH_MARR"/>
    <property type="match status" value="1"/>
</dbReference>
<keyword evidence="2" id="KW-0238">DNA-binding</keyword>
<reference evidence="3" key="1">
    <citation type="submission" date="2016-10" db="EMBL/GenBank/DDBJ databases">
        <authorList>
            <person name="Varghese N."/>
            <person name="Submissions S."/>
        </authorList>
    </citation>
    <scope>NUCLEOTIDE SEQUENCE [LARGE SCALE GENOMIC DNA]</scope>
    <source>
        <strain evidence="3">DSM 43163</strain>
    </source>
</reference>
<dbReference type="AlphaFoldDB" id="A0A1H6CSH7"/>
<keyword evidence="3" id="KW-1185">Reference proteome</keyword>
<dbReference type="OrthoDB" id="3177763at2"/>
<sequence length="148" mass="15264">MTAENGRPGPPVTSISIVVLILARRVEAELNAALGPLGLTVGRLGLLGHIARVPGASFTELARMSGVTVQSVHGAVKALTAAGLVRDHNARAGSASTLELTPQGARLLEEAERAAAEVDDRMFGPDADPARRRIGAAVRAMFSAQPPS</sequence>
<dbReference type="Gene3D" id="1.10.10.10">
    <property type="entry name" value="Winged helix-like DNA-binding domain superfamily/Winged helix DNA-binding domain"/>
    <property type="match status" value="1"/>
</dbReference>
<organism evidence="2 3">
    <name type="scientific">Thermomonospora echinospora</name>
    <dbReference type="NCBI Taxonomy" id="1992"/>
    <lineage>
        <taxon>Bacteria</taxon>
        <taxon>Bacillati</taxon>
        <taxon>Actinomycetota</taxon>
        <taxon>Actinomycetes</taxon>
        <taxon>Streptosporangiales</taxon>
        <taxon>Thermomonosporaceae</taxon>
        <taxon>Thermomonospora</taxon>
    </lineage>
</organism>
<feature type="domain" description="HTH marR-type" evidence="1">
    <location>
        <begin position="32"/>
        <end position="131"/>
    </location>
</feature>
<dbReference type="Pfam" id="PF12802">
    <property type="entry name" value="MarR_2"/>
    <property type="match status" value="1"/>
</dbReference>
<evidence type="ECO:0000313" key="2">
    <source>
        <dbReference type="EMBL" id="SEG75565.1"/>
    </source>
</evidence>
<proteinExistence type="predicted"/>
<dbReference type="Proteomes" id="UP000236723">
    <property type="component" value="Unassembled WGS sequence"/>
</dbReference>
<dbReference type="RefSeq" id="WP_103940421.1">
    <property type="nucleotide sequence ID" value="NZ_FNVO01000011.1"/>
</dbReference>
<dbReference type="InterPro" id="IPR036388">
    <property type="entry name" value="WH-like_DNA-bd_sf"/>
</dbReference>
<evidence type="ECO:0000313" key="3">
    <source>
        <dbReference type="Proteomes" id="UP000236723"/>
    </source>
</evidence>